<keyword evidence="3" id="KW-0411">Iron-sulfur</keyword>
<dbReference type="Gene3D" id="3.30.499.10">
    <property type="entry name" value="Aconitase, domain 3"/>
    <property type="match status" value="2"/>
</dbReference>
<feature type="domain" description="Aconitase/3-isopropylmalate dehydratase large subunit alpha/beta/alpha" evidence="5">
    <location>
        <begin position="68"/>
        <end position="425"/>
    </location>
</feature>
<evidence type="ECO:0000259" key="6">
    <source>
        <dbReference type="Pfam" id="PF00694"/>
    </source>
</evidence>
<feature type="domain" description="Aconitase A/isopropylmalate dehydratase small subunit swivel" evidence="6">
    <location>
        <begin position="533"/>
        <end position="579"/>
    </location>
</feature>
<dbReference type="SUPFAM" id="SSF52016">
    <property type="entry name" value="LeuD/IlvD-like"/>
    <property type="match status" value="1"/>
</dbReference>
<dbReference type="InterPro" id="IPR015928">
    <property type="entry name" value="Aconitase/3IPM_dehydase_swvl"/>
</dbReference>
<dbReference type="SUPFAM" id="SSF53732">
    <property type="entry name" value="Aconitase iron-sulfur domain"/>
    <property type="match status" value="1"/>
</dbReference>
<evidence type="ECO:0000256" key="4">
    <source>
        <dbReference type="ARBA" id="ARBA00023239"/>
    </source>
</evidence>
<evidence type="ECO:0000259" key="5">
    <source>
        <dbReference type="Pfam" id="PF00330"/>
    </source>
</evidence>
<dbReference type="Pfam" id="PF00330">
    <property type="entry name" value="Aconitase"/>
    <property type="match status" value="1"/>
</dbReference>
<dbReference type="InterPro" id="IPR050067">
    <property type="entry name" value="IPM_dehydratase_rel_enz"/>
</dbReference>
<dbReference type="PRINTS" id="PR00415">
    <property type="entry name" value="ACONITASE"/>
</dbReference>
<dbReference type="GO" id="GO:0170034">
    <property type="term" value="P:L-amino acid biosynthetic process"/>
    <property type="evidence" value="ECO:0007669"/>
    <property type="project" value="UniProtKB-ARBA"/>
</dbReference>
<evidence type="ECO:0000256" key="1">
    <source>
        <dbReference type="ARBA" id="ARBA00022723"/>
    </source>
</evidence>
<dbReference type="GO" id="GO:0170038">
    <property type="term" value="P:proteinogenic amino acid biosynthetic process"/>
    <property type="evidence" value="ECO:0007669"/>
    <property type="project" value="UniProtKB-ARBA"/>
</dbReference>
<dbReference type="RefSeq" id="XP_007745495.1">
    <property type="nucleotide sequence ID" value="XM_007747305.1"/>
</dbReference>
<evidence type="ECO:0000256" key="2">
    <source>
        <dbReference type="ARBA" id="ARBA00023004"/>
    </source>
</evidence>
<evidence type="ECO:0000313" key="7">
    <source>
        <dbReference type="EMBL" id="EXJ70643.1"/>
    </source>
</evidence>
<keyword evidence="4" id="KW-0456">Lyase</keyword>
<dbReference type="eggNOG" id="KOG0453">
    <property type="taxonomic scope" value="Eukaryota"/>
</dbReference>
<dbReference type="GO" id="GO:0046872">
    <property type="term" value="F:metal ion binding"/>
    <property type="evidence" value="ECO:0007669"/>
    <property type="project" value="UniProtKB-KW"/>
</dbReference>
<protein>
    <submittedName>
        <fullName evidence="7">Uncharacterized protein</fullName>
    </submittedName>
</protein>
<dbReference type="PANTHER" id="PTHR43822">
    <property type="entry name" value="HOMOACONITASE, MITOCHONDRIAL-RELATED"/>
    <property type="match status" value="1"/>
</dbReference>
<dbReference type="OrthoDB" id="419183at2759"/>
<dbReference type="GO" id="GO:0051536">
    <property type="term" value="F:iron-sulfur cluster binding"/>
    <property type="evidence" value="ECO:0007669"/>
    <property type="project" value="UniProtKB-KW"/>
</dbReference>
<dbReference type="GO" id="GO:0016829">
    <property type="term" value="F:lyase activity"/>
    <property type="evidence" value="ECO:0007669"/>
    <property type="project" value="UniProtKB-KW"/>
</dbReference>
<keyword evidence="1" id="KW-0479">Metal-binding</keyword>
<dbReference type="EMBL" id="AMGX01000009">
    <property type="protein sequence ID" value="EXJ70643.1"/>
    <property type="molecule type" value="Genomic_DNA"/>
</dbReference>
<sequence>MDRRPLTLVEKIIAANAIDIESLDDVRPGNVVVLRVSWVLSSEASWVGINKTYSQLGRPQVHRRDRIWLAQDHTVDPRVNSRPEVKRTIDLAEAAAKEIGIVDYYGPNYTIMHTEFCRERAQPGQVIVGSDSHTCSAGSLEALAIGLGAADVTIPMITGETWLNIPPVLGIKFINQPPFGIGGKDIILYVLGRLKRNTVAAGRAVEFMGPGLKYLSADARFAISNMVTEFGGIAGVFVPDSIISAYLSRRKDTRHQDCALYFQPDPGAQYAEVFEIDLTSVGSLVALYPSSDNIVPVGEVLGKELDGCFIGACTTAEEDLILAALVLRQGFKAGLEPNGKGKRKVTPGSIPILNRLRDLGLLLWFQRAGFEIGAPGCSYCVGVAADVAGEGEVWLSSQNRNFPYRMGPGSYANLASAATVAASSFSMKVTDPSSLLNGINRHEFDKIRQLWVDELLPVRYSEPVLKTGMISSSSQEDLRPTKTQTETNIRIIPEGQQVIKGKCILFGDNVDTDAVSQSHSRTTTQPYEILVRDRGLNIVVAGNAFGCGSSREEAPRALKGSGVKAVIAKSFAFIYSRNHQTWRCWGL</sequence>
<keyword evidence="2" id="KW-0408">Iron</keyword>
<evidence type="ECO:0000313" key="8">
    <source>
        <dbReference type="Proteomes" id="UP000019471"/>
    </source>
</evidence>
<dbReference type="InterPro" id="IPR000573">
    <property type="entry name" value="AconitaseA/IPMdHydase_ssu_swvl"/>
</dbReference>
<dbReference type="Proteomes" id="UP000019471">
    <property type="component" value="Unassembled WGS sequence"/>
</dbReference>
<dbReference type="InterPro" id="IPR015931">
    <property type="entry name" value="Acnase/IPM_dHydase_lsu_aba_1/3"/>
</dbReference>
<organism evidence="7 8">
    <name type="scientific">Cladophialophora psammophila CBS 110553</name>
    <dbReference type="NCBI Taxonomy" id="1182543"/>
    <lineage>
        <taxon>Eukaryota</taxon>
        <taxon>Fungi</taxon>
        <taxon>Dikarya</taxon>
        <taxon>Ascomycota</taxon>
        <taxon>Pezizomycotina</taxon>
        <taxon>Eurotiomycetes</taxon>
        <taxon>Chaetothyriomycetidae</taxon>
        <taxon>Chaetothyriales</taxon>
        <taxon>Herpotrichiellaceae</taxon>
        <taxon>Cladophialophora</taxon>
    </lineage>
</organism>
<dbReference type="Pfam" id="PF00694">
    <property type="entry name" value="Aconitase_C"/>
    <property type="match status" value="1"/>
</dbReference>
<dbReference type="GeneID" id="19191422"/>
<dbReference type="HOGENOM" id="CLU_006714_3_3_1"/>
<reference evidence="7 8" key="1">
    <citation type="submission" date="2013-03" db="EMBL/GenBank/DDBJ databases">
        <title>The Genome Sequence of Cladophialophora psammophila CBS 110553.</title>
        <authorList>
            <consortium name="The Broad Institute Genomics Platform"/>
            <person name="Cuomo C."/>
            <person name="de Hoog S."/>
            <person name="Gorbushina A."/>
            <person name="Walker B."/>
            <person name="Young S.K."/>
            <person name="Zeng Q."/>
            <person name="Gargeya S."/>
            <person name="Fitzgerald M."/>
            <person name="Haas B."/>
            <person name="Abouelleil A."/>
            <person name="Allen A.W."/>
            <person name="Alvarado L."/>
            <person name="Arachchi H.M."/>
            <person name="Berlin A.M."/>
            <person name="Chapman S.B."/>
            <person name="Gainer-Dewar J."/>
            <person name="Goldberg J."/>
            <person name="Griggs A."/>
            <person name="Gujja S."/>
            <person name="Hansen M."/>
            <person name="Howarth C."/>
            <person name="Imamovic A."/>
            <person name="Ireland A."/>
            <person name="Larimer J."/>
            <person name="McCowan C."/>
            <person name="Murphy C."/>
            <person name="Pearson M."/>
            <person name="Poon T.W."/>
            <person name="Priest M."/>
            <person name="Roberts A."/>
            <person name="Saif S."/>
            <person name="Shea T."/>
            <person name="Sisk P."/>
            <person name="Sykes S."/>
            <person name="Wortman J."/>
            <person name="Nusbaum C."/>
            <person name="Birren B."/>
        </authorList>
    </citation>
    <scope>NUCLEOTIDE SEQUENCE [LARGE SCALE GENOMIC DNA]</scope>
    <source>
        <strain evidence="7 8">CBS 110553</strain>
    </source>
</reference>
<accession>W9WRS9</accession>
<comment type="caution">
    <text evidence="7">The sequence shown here is derived from an EMBL/GenBank/DDBJ whole genome shotgun (WGS) entry which is preliminary data.</text>
</comment>
<gene>
    <name evidence="7" type="ORF">A1O5_06714</name>
</gene>
<dbReference type="PANTHER" id="PTHR43822:SF2">
    <property type="entry name" value="HOMOACONITASE, MITOCHONDRIAL"/>
    <property type="match status" value="1"/>
</dbReference>
<evidence type="ECO:0000256" key="3">
    <source>
        <dbReference type="ARBA" id="ARBA00023014"/>
    </source>
</evidence>
<dbReference type="InterPro" id="IPR036008">
    <property type="entry name" value="Aconitase_4Fe-4S_dom"/>
</dbReference>
<keyword evidence="8" id="KW-1185">Reference proteome</keyword>
<proteinExistence type="predicted"/>
<dbReference type="Gene3D" id="3.20.19.10">
    <property type="entry name" value="Aconitase, domain 4"/>
    <property type="match status" value="1"/>
</dbReference>
<name>W9WRS9_9EURO</name>
<dbReference type="AlphaFoldDB" id="W9WRS9"/>
<dbReference type="InterPro" id="IPR001030">
    <property type="entry name" value="Acoase/IPM_deHydtase_lsu_aba"/>
</dbReference>
<dbReference type="STRING" id="1182543.W9WRS9"/>